<reference evidence="7 8" key="1">
    <citation type="submission" date="2019-09" db="EMBL/GenBank/DDBJ databases">
        <title>Draft Whole-Genome sequence of Blastochloris sulfoviridis DSM 729.</title>
        <authorList>
            <person name="Meyer T.E."/>
            <person name="Kyndt J.A."/>
        </authorList>
    </citation>
    <scope>NUCLEOTIDE SEQUENCE [LARGE SCALE GENOMIC DNA]</scope>
    <source>
        <strain evidence="7 8">DSM 729</strain>
    </source>
</reference>
<comment type="subcellular location">
    <subcellularLocation>
        <location evidence="1">Membrane</location>
    </subcellularLocation>
</comment>
<proteinExistence type="inferred from homology"/>
<comment type="caution">
    <text evidence="7">The sequence shown here is derived from an EMBL/GenBank/DDBJ whole genome shotgun (WGS) entry which is preliminary data.</text>
</comment>
<dbReference type="Pfam" id="PF04101">
    <property type="entry name" value="Glyco_tran_28_C"/>
    <property type="match status" value="1"/>
</dbReference>
<evidence type="ECO:0000256" key="2">
    <source>
        <dbReference type="ARBA" id="ARBA00006962"/>
    </source>
</evidence>
<feature type="domain" description="Diacylglycerol glucosyltransferase N-terminal" evidence="6">
    <location>
        <begin position="19"/>
        <end position="185"/>
    </location>
</feature>
<evidence type="ECO:0000313" key="8">
    <source>
        <dbReference type="Proteomes" id="UP000323886"/>
    </source>
</evidence>
<evidence type="ECO:0000256" key="1">
    <source>
        <dbReference type="ARBA" id="ARBA00004370"/>
    </source>
</evidence>
<organism evidence="7 8">
    <name type="scientific">Blastochloris sulfoviridis</name>
    <dbReference type="NCBI Taxonomy" id="50712"/>
    <lineage>
        <taxon>Bacteria</taxon>
        <taxon>Pseudomonadati</taxon>
        <taxon>Pseudomonadota</taxon>
        <taxon>Alphaproteobacteria</taxon>
        <taxon>Hyphomicrobiales</taxon>
        <taxon>Blastochloridaceae</taxon>
        <taxon>Blastochloris</taxon>
    </lineage>
</organism>
<keyword evidence="8" id="KW-1185">Reference proteome</keyword>
<evidence type="ECO:0000259" key="6">
    <source>
        <dbReference type="Pfam" id="PF06925"/>
    </source>
</evidence>
<dbReference type="PANTHER" id="PTHR43025:SF3">
    <property type="entry name" value="MONOGALACTOSYLDIACYLGLYCEROL SYNTHASE 1, CHLOROPLASTIC"/>
    <property type="match status" value="1"/>
</dbReference>
<dbReference type="AlphaFoldDB" id="A0A5M6HRL0"/>
<sequence length="380" mass="39988">MLVSKSRVLILMSRTGGGHLASARALAAEFERQRPGVAVEIVDALIDHLVYPINRLPGSYDFLVNRTPWLWELLWQQTRWTKLTDPVSRAVRVLSRPRIKRLLAASAPDLVVSVHPLVNALVAPVLADVAPATPFATVVTDLGSFHPTWFNGGTKVLFVPTEEAAELAVRTGRPHDSVHVCGLPVRAAFAEPPASRTAARAAFGLKPDLPAVLVMGGGDGIGPVGAIVRACAAALGRDGRGQIAVVCGRNARLKAELDAVQWPAPVAVLGFVDQMAELMHACDLLVTKAGPGTIAEATICGLPILFSGFIPGQEEGNVDYVVARGGGRFIRQPAAIAEAVVALFGPDRAALAVMAESSRALGRPHATTEIVARLAGLLSA</sequence>
<evidence type="ECO:0000313" key="7">
    <source>
        <dbReference type="EMBL" id="KAA5598149.1"/>
    </source>
</evidence>
<dbReference type="PANTHER" id="PTHR43025">
    <property type="entry name" value="MONOGALACTOSYLDIACYLGLYCEROL SYNTHASE"/>
    <property type="match status" value="1"/>
</dbReference>
<keyword evidence="4 7" id="KW-0808">Transferase</keyword>
<dbReference type="OrthoDB" id="9810950at2"/>
<accession>A0A5M6HRL0</accession>
<dbReference type="Pfam" id="PF06925">
    <property type="entry name" value="MGDG_synth"/>
    <property type="match status" value="1"/>
</dbReference>
<dbReference type="Gene3D" id="3.40.50.2000">
    <property type="entry name" value="Glycogen Phosphorylase B"/>
    <property type="match status" value="1"/>
</dbReference>
<keyword evidence="3" id="KW-0328">Glycosyltransferase</keyword>
<dbReference type="GO" id="GO:0016020">
    <property type="term" value="C:membrane"/>
    <property type="evidence" value="ECO:0007669"/>
    <property type="project" value="UniProtKB-SubCell"/>
</dbReference>
<gene>
    <name evidence="7" type="ORF">F1193_13960</name>
</gene>
<dbReference type="InterPro" id="IPR007235">
    <property type="entry name" value="Glyco_trans_28_C"/>
</dbReference>
<evidence type="ECO:0000256" key="4">
    <source>
        <dbReference type="ARBA" id="ARBA00022679"/>
    </source>
</evidence>
<name>A0A5M6HRL0_9HYPH</name>
<protein>
    <submittedName>
        <fullName evidence="7">Glycosyltransferase</fullName>
    </submittedName>
</protein>
<evidence type="ECO:0000256" key="3">
    <source>
        <dbReference type="ARBA" id="ARBA00022676"/>
    </source>
</evidence>
<feature type="domain" description="Glycosyl transferase family 28 C-terminal" evidence="5">
    <location>
        <begin position="212"/>
        <end position="340"/>
    </location>
</feature>
<dbReference type="EMBL" id="VWPL01000031">
    <property type="protein sequence ID" value="KAA5598149.1"/>
    <property type="molecule type" value="Genomic_DNA"/>
</dbReference>
<dbReference type="InterPro" id="IPR009695">
    <property type="entry name" value="Diacylglyc_glucosyltr_N"/>
</dbReference>
<dbReference type="GO" id="GO:0016758">
    <property type="term" value="F:hexosyltransferase activity"/>
    <property type="evidence" value="ECO:0007669"/>
    <property type="project" value="InterPro"/>
</dbReference>
<dbReference type="RefSeq" id="WP_150098417.1">
    <property type="nucleotide sequence ID" value="NZ_VWPL01000031.1"/>
</dbReference>
<dbReference type="InterPro" id="IPR050519">
    <property type="entry name" value="Glycosyltransf_28_UgtP"/>
</dbReference>
<dbReference type="GO" id="GO:0009247">
    <property type="term" value="P:glycolipid biosynthetic process"/>
    <property type="evidence" value="ECO:0007669"/>
    <property type="project" value="InterPro"/>
</dbReference>
<evidence type="ECO:0000259" key="5">
    <source>
        <dbReference type="Pfam" id="PF04101"/>
    </source>
</evidence>
<dbReference type="SUPFAM" id="SSF53756">
    <property type="entry name" value="UDP-Glycosyltransferase/glycogen phosphorylase"/>
    <property type="match status" value="1"/>
</dbReference>
<dbReference type="Proteomes" id="UP000323886">
    <property type="component" value="Unassembled WGS sequence"/>
</dbReference>
<comment type="similarity">
    <text evidence="2">Belongs to the glycosyltransferase 28 family.</text>
</comment>